<dbReference type="CDD" id="cd07993">
    <property type="entry name" value="LPLAT_DHAPAT-like"/>
    <property type="match status" value="1"/>
</dbReference>
<dbReference type="InterPro" id="IPR045520">
    <property type="entry name" value="GPAT/DHAPAT_C"/>
</dbReference>
<name>A0ABS7DHS1_9GAMM</name>
<dbReference type="PANTHER" id="PTHR12563">
    <property type="entry name" value="GLYCEROL-3-PHOSPHATE ACYLTRANSFERASE"/>
    <property type="match status" value="1"/>
</dbReference>
<dbReference type="SUPFAM" id="SSF69593">
    <property type="entry name" value="Glycerol-3-phosphate (1)-acyltransferase"/>
    <property type="match status" value="1"/>
</dbReference>
<keyword evidence="10" id="KW-0594">Phospholipid biosynthesis</keyword>
<dbReference type="EC" id="2.3.1.15" evidence="5"/>
<evidence type="ECO:0000256" key="8">
    <source>
        <dbReference type="ARBA" id="ARBA00022679"/>
    </source>
</evidence>
<evidence type="ECO:0000256" key="13">
    <source>
        <dbReference type="ARBA" id="ARBA00048427"/>
    </source>
</evidence>
<dbReference type="NCBIfam" id="TIGR03703">
    <property type="entry name" value="plsB"/>
    <property type="match status" value="1"/>
</dbReference>
<keyword evidence="10" id="KW-0443">Lipid metabolism</keyword>
<proteinExistence type="inferred from homology"/>
<dbReference type="RefSeq" id="WP_219938075.1">
    <property type="nucleotide sequence ID" value="NZ_JAGFNY010000032.1"/>
</dbReference>
<evidence type="ECO:0000256" key="1">
    <source>
        <dbReference type="ARBA" id="ARBA00004413"/>
    </source>
</evidence>
<comment type="pathway">
    <text evidence="2">Phospholipid metabolism; CDP-diacylglycerol biosynthesis; CDP-diacylglycerol from sn-glycerol 3-phosphate: step 1/3.</text>
</comment>
<dbReference type="Proteomes" id="UP000731465">
    <property type="component" value="Unassembled WGS sequence"/>
</dbReference>
<keyword evidence="7" id="KW-1003">Cell membrane</keyword>
<dbReference type="InterPro" id="IPR022284">
    <property type="entry name" value="GPAT/DHAPAT"/>
</dbReference>
<feature type="domain" description="Phospholipid/glycerol acyltransferase" evidence="14">
    <location>
        <begin position="296"/>
        <end position="423"/>
    </location>
</feature>
<evidence type="ECO:0000256" key="4">
    <source>
        <dbReference type="ARBA" id="ARBA00007937"/>
    </source>
</evidence>
<comment type="caution">
    <text evidence="15">The sequence shown here is derived from an EMBL/GenBank/DDBJ whole genome shotgun (WGS) entry which is preliminary data.</text>
</comment>
<keyword evidence="8 15" id="KW-0808">Transferase</keyword>
<dbReference type="EMBL" id="JAGFNY010000032">
    <property type="protein sequence ID" value="MBW7570850.1"/>
    <property type="molecule type" value="Genomic_DNA"/>
</dbReference>
<sequence>MINKILRFFLYFPFRITTNSETIPFEPLKQINIDKTKIIVYVTVSSSVGNIMAIERAAQKLGLPSPFEKINLYGISIPRICYLRSPGFISGKKTKYYDLEETFRQWYKFYEITGKDIQVLPITVLWSRNPGYEKLALSGINSATPSLRKFFNLTFAGRDNCTIFCGKFNISESKERFDNSLFSHDLNRTFRLIFINKARTVVGKPLPNRKAIINEILSKPAVLDAIEQACKENSKSVEENTLRARNILEVMVADTRYPLLKFLNGIISNIWNRIYQGQTIIGVEKVRKLVETGHEIIYIPCHRSHMDYILLTFVLFHEGLPLPQIASGDNLNFFPVGPLIRRCGSYFIRRKMKGDEFYITIFREYLNLLFENGYATEFFIEGGRSRTGRTLPPRTGMVAMTVQSQLRGGKRPIAFVPTYLGYEHVSEVGNYMAELKGAEKKKESASQLLGIFKRFRNYGRGYVTFGDPIVVPKFLDKHVPNWKKDIDPNGTKRPEWLNDTVNMMAHRIIINLNNSATINGINLCALAIMNVADNAMSTNQLQKCIDLFIKLLHVDPKRRDSIPQATTLTLIKQATDLNKFHVYNVGDDMKFVRPSYGQTLQLKYFENNIVHLFALPALLANIIIRNGHIKREDVRAHTRSLFYFLRHELFVPVFEEELDTLIDKYLDTFLIEGYITRDADMLYVSGDGFQEFLILSRCIYHNLVRYLVAATALRNTKDGTTNVQTFVQKCLTYSKRLPIEVTNNSPEFADPVLFKIMCDTFIRHKYFSVSENGTITVNTEKVQKLNNAASPLLGARDVRILNGRNLVRRYDGQHLEGKINS</sequence>
<keyword evidence="11" id="KW-1208">Phospholipid metabolism</keyword>
<organism evidence="15 16">
    <name type="scientific">Succinivibrio faecicola</name>
    <dbReference type="NCBI Taxonomy" id="2820300"/>
    <lineage>
        <taxon>Bacteria</taxon>
        <taxon>Pseudomonadati</taxon>
        <taxon>Pseudomonadota</taxon>
        <taxon>Gammaproteobacteria</taxon>
        <taxon>Aeromonadales</taxon>
        <taxon>Succinivibrionaceae</taxon>
        <taxon>Succinivibrio</taxon>
    </lineage>
</organism>
<dbReference type="InterPro" id="IPR041728">
    <property type="entry name" value="GPAT/DHAPAT_LPLAT"/>
</dbReference>
<evidence type="ECO:0000256" key="7">
    <source>
        <dbReference type="ARBA" id="ARBA00022475"/>
    </source>
</evidence>
<dbReference type="PIRSF" id="PIRSF000437">
    <property type="entry name" value="GPAT_DHAPAT"/>
    <property type="match status" value="1"/>
</dbReference>
<dbReference type="Pfam" id="PF01553">
    <property type="entry name" value="Acyltransferase"/>
    <property type="match status" value="1"/>
</dbReference>
<evidence type="ECO:0000259" key="14">
    <source>
        <dbReference type="SMART" id="SM00563"/>
    </source>
</evidence>
<dbReference type="PANTHER" id="PTHR12563:SF17">
    <property type="entry name" value="DIHYDROXYACETONE PHOSPHATE ACYLTRANSFERASE"/>
    <property type="match status" value="1"/>
</dbReference>
<keyword evidence="9" id="KW-0472">Membrane</keyword>
<dbReference type="PIRSF" id="PIRSF500064">
    <property type="entry name" value="GPAT"/>
    <property type="match status" value="1"/>
</dbReference>
<comment type="subcellular location">
    <subcellularLocation>
        <location evidence="1">Cell membrane</location>
        <topology evidence="1">Peripheral membrane protein</topology>
        <orientation evidence="1">Cytoplasmic side</orientation>
    </subcellularLocation>
</comment>
<dbReference type="InterPro" id="IPR002123">
    <property type="entry name" value="Plipid/glycerol_acylTrfase"/>
</dbReference>
<comment type="pathway">
    <text evidence="3">Lipid metabolism.</text>
</comment>
<evidence type="ECO:0000256" key="10">
    <source>
        <dbReference type="ARBA" id="ARBA00023209"/>
    </source>
</evidence>
<dbReference type="Pfam" id="PF19277">
    <property type="entry name" value="GPAT_C"/>
    <property type="match status" value="1"/>
</dbReference>
<evidence type="ECO:0000256" key="6">
    <source>
        <dbReference type="ARBA" id="ARBA00013432"/>
    </source>
</evidence>
<evidence type="ECO:0000256" key="12">
    <source>
        <dbReference type="ARBA" id="ARBA00023315"/>
    </source>
</evidence>
<accession>A0ABS7DHS1</accession>
<evidence type="ECO:0000313" key="16">
    <source>
        <dbReference type="Proteomes" id="UP000731465"/>
    </source>
</evidence>
<keyword evidence="12 15" id="KW-0012">Acyltransferase</keyword>
<keyword evidence="16" id="KW-1185">Reference proteome</keyword>
<dbReference type="NCBIfam" id="NF003441">
    <property type="entry name" value="PRK04974.1"/>
    <property type="match status" value="1"/>
</dbReference>
<reference evidence="15 16" key="1">
    <citation type="submission" date="2021-03" db="EMBL/GenBank/DDBJ databases">
        <title>Succinivibrio sp. nov. isolated from feces of cow.</title>
        <authorList>
            <person name="Choi J.-Y."/>
        </authorList>
    </citation>
    <scope>NUCLEOTIDE SEQUENCE [LARGE SCALE GENOMIC DNA]</scope>
    <source>
        <strain evidence="15 16">AGMB01872</strain>
    </source>
</reference>
<dbReference type="SMART" id="SM00563">
    <property type="entry name" value="PlsC"/>
    <property type="match status" value="1"/>
</dbReference>
<dbReference type="InterPro" id="IPR028354">
    <property type="entry name" value="GPAT_PlsB"/>
</dbReference>
<evidence type="ECO:0000256" key="2">
    <source>
        <dbReference type="ARBA" id="ARBA00004765"/>
    </source>
</evidence>
<comment type="similarity">
    <text evidence="4">Belongs to the GPAT/DAPAT family.</text>
</comment>
<evidence type="ECO:0000256" key="5">
    <source>
        <dbReference type="ARBA" id="ARBA00013113"/>
    </source>
</evidence>
<gene>
    <name evidence="15" type="primary">plsB</name>
    <name evidence="15" type="ORF">J5V48_08085</name>
</gene>
<protein>
    <recommendedName>
        <fullName evidence="6">Glycerol-3-phosphate acyltransferase</fullName>
        <ecNumber evidence="5">2.3.1.15</ecNumber>
    </recommendedName>
</protein>
<evidence type="ECO:0000256" key="11">
    <source>
        <dbReference type="ARBA" id="ARBA00023264"/>
    </source>
</evidence>
<keyword evidence="10" id="KW-0444">Lipid biosynthesis</keyword>
<dbReference type="GO" id="GO:0004366">
    <property type="term" value="F:glycerol-3-phosphate O-acyltransferase activity"/>
    <property type="evidence" value="ECO:0007669"/>
    <property type="project" value="UniProtKB-EC"/>
</dbReference>
<evidence type="ECO:0000313" key="15">
    <source>
        <dbReference type="EMBL" id="MBW7570850.1"/>
    </source>
</evidence>
<comment type="catalytic activity">
    <reaction evidence="13">
        <text>sn-glycerol 3-phosphate + an acyl-CoA = a 1-acyl-sn-glycero-3-phosphate + CoA</text>
        <dbReference type="Rhea" id="RHEA:15325"/>
        <dbReference type="ChEBI" id="CHEBI:57287"/>
        <dbReference type="ChEBI" id="CHEBI:57597"/>
        <dbReference type="ChEBI" id="CHEBI:57970"/>
        <dbReference type="ChEBI" id="CHEBI:58342"/>
        <dbReference type="EC" id="2.3.1.15"/>
    </reaction>
</comment>
<evidence type="ECO:0000256" key="9">
    <source>
        <dbReference type="ARBA" id="ARBA00023136"/>
    </source>
</evidence>
<evidence type="ECO:0000256" key="3">
    <source>
        <dbReference type="ARBA" id="ARBA00005189"/>
    </source>
</evidence>